<dbReference type="InterPro" id="IPR052733">
    <property type="entry name" value="Chloroplast_QOR"/>
</dbReference>
<dbReference type="CDD" id="cd08267">
    <property type="entry name" value="MDR1"/>
    <property type="match status" value="1"/>
</dbReference>
<feature type="domain" description="Enoyl reductase (ER)" evidence="1">
    <location>
        <begin position="10"/>
        <end position="316"/>
    </location>
</feature>
<dbReference type="GO" id="GO:0016491">
    <property type="term" value="F:oxidoreductase activity"/>
    <property type="evidence" value="ECO:0007669"/>
    <property type="project" value="InterPro"/>
</dbReference>
<dbReference type="AlphaFoldDB" id="A0A5C7FAR6"/>
<dbReference type="PANTHER" id="PTHR44013:SF1">
    <property type="entry name" value="ZINC-TYPE ALCOHOL DEHYDROGENASE-LIKE PROTEIN C16A3.02C"/>
    <property type="match status" value="1"/>
</dbReference>
<dbReference type="Gene3D" id="3.40.50.720">
    <property type="entry name" value="NAD(P)-binding Rossmann-like Domain"/>
    <property type="match status" value="1"/>
</dbReference>
<sequence>MKASVYKEYGPPEVLKLTEVEKPIPESDEVLVKVYAATATSGDCKVRRAEPFAVRFFFGLKRPKIGILGSEFSGKIEATGKDIKLFKKGDHVLCGTGIGLGANAEYVCLKERGAIVIKPANMTFEEAASVPFGGATSLFFLRDKGKIQKGQTVLIYGASGALGTYAVQLAKYFNTEVTALCSTKNIELVKSLGADNVIDYTREDFTENWETYDIIFDTVGKTSFSKCKNSLKKNGIYLTAVASLPQFALMMATSVIGGKKLIGGLAPMGKEDLLFLKELIETGKIRSIIDRRYPLDQAAAAHSYVETGHKRGSVVITLLPPA</sequence>
<dbReference type="Gene3D" id="3.90.180.10">
    <property type="entry name" value="Medium-chain alcohol dehydrogenases, catalytic domain"/>
    <property type="match status" value="1"/>
</dbReference>
<dbReference type="InterPro" id="IPR011032">
    <property type="entry name" value="GroES-like_sf"/>
</dbReference>
<dbReference type="OrthoDB" id="9792162at2"/>
<dbReference type="SMART" id="SM00829">
    <property type="entry name" value="PKS_ER"/>
    <property type="match status" value="1"/>
</dbReference>
<name>A0A5C7FAR6_9BACI</name>
<dbReference type="Proteomes" id="UP000321816">
    <property type="component" value="Chromosome"/>
</dbReference>
<organism evidence="2 3">
    <name type="scientific">Alkalicoccus halolimnae</name>
    <dbReference type="NCBI Taxonomy" id="1667239"/>
    <lineage>
        <taxon>Bacteria</taxon>
        <taxon>Bacillati</taxon>
        <taxon>Bacillota</taxon>
        <taxon>Bacilli</taxon>
        <taxon>Bacillales</taxon>
        <taxon>Bacillaceae</taxon>
        <taxon>Alkalicoccus</taxon>
    </lineage>
</organism>
<dbReference type="SUPFAM" id="SSF51735">
    <property type="entry name" value="NAD(P)-binding Rossmann-fold domains"/>
    <property type="match status" value="1"/>
</dbReference>
<dbReference type="KEGG" id="ahal:FTX54_011105"/>
<dbReference type="PANTHER" id="PTHR44013">
    <property type="entry name" value="ZINC-TYPE ALCOHOL DEHYDROGENASE-LIKE PROTEIN C16A3.02C"/>
    <property type="match status" value="1"/>
</dbReference>
<evidence type="ECO:0000259" key="1">
    <source>
        <dbReference type="SMART" id="SM00829"/>
    </source>
</evidence>
<gene>
    <name evidence="2" type="ORF">FTX54_011105</name>
</gene>
<dbReference type="InterPro" id="IPR013154">
    <property type="entry name" value="ADH-like_N"/>
</dbReference>
<dbReference type="InterPro" id="IPR036291">
    <property type="entry name" value="NAD(P)-bd_dom_sf"/>
</dbReference>
<protein>
    <submittedName>
        <fullName evidence="2">NAD(P)-dependent alcohol dehydrogenase</fullName>
    </submittedName>
</protein>
<dbReference type="SUPFAM" id="SSF50129">
    <property type="entry name" value="GroES-like"/>
    <property type="match status" value="1"/>
</dbReference>
<dbReference type="Pfam" id="PF13602">
    <property type="entry name" value="ADH_zinc_N_2"/>
    <property type="match status" value="1"/>
</dbReference>
<dbReference type="RefSeq" id="WP_147804724.1">
    <property type="nucleotide sequence ID" value="NZ_CP144914.1"/>
</dbReference>
<dbReference type="EMBL" id="CP144914">
    <property type="protein sequence ID" value="WWD78970.1"/>
    <property type="molecule type" value="Genomic_DNA"/>
</dbReference>
<proteinExistence type="predicted"/>
<dbReference type="InterPro" id="IPR020843">
    <property type="entry name" value="ER"/>
</dbReference>
<evidence type="ECO:0000313" key="3">
    <source>
        <dbReference type="Proteomes" id="UP000321816"/>
    </source>
</evidence>
<evidence type="ECO:0000313" key="2">
    <source>
        <dbReference type="EMBL" id="WWD78970.1"/>
    </source>
</evidence>
<keyword evidence="3" id="KW-1185">Reference proteome</keyword>
<reference evidence="2 3" key="1">
    <citation type="submission" date="2024-01" db="EMBL/GenBank/DDBJ databases">
        <title>Complete Genome Sequence of Alkalicoccus halolimnae BZ-SZ-XJ29T, a Moderately Halophilic Bacterium Isolated from a Salt Lake.</title>
        <authorList>
            <person name="Zhao B."/>
        </authorList>
    </citation>
    <scope>NUCLEOTIDE SEQUENCE [LARGE SCALE GENOMIC DNA]</scope>
    <source>
        <strain evidence="2 3">BZ-SZ-XJ29</strain>
    </source>
</reference>
<dbReference type="Pfam" id="PF08240">
    <property type="entry name" value="ADH_N"/>
    <property type="match status" value="1"/>
</dbReference>
<accession>A0A5C7FAR6</accession>